<evidence type="ECO:0000256" key="1">
    <source>
        <dbReference type="ARBA" id="ARBA00022723"/>
    </source>
</evidence>
<evidence type="ECO:0000313" key="9">
    <source>
        <dbReference type="Proteomes" id="UP000009073"/>
    </source>
</evidence>
<dbReference type="OrthoDB" id="542521at2"/>
<name>C4L7N4_TOLAT</name>
<keyword evidence="2 8" id="KW-0378">Hydrolase</keyword>
<dbReference type="InterPro" id="IPR015797">
    <property type="entry name" value="NUDIX_hydrolase-like_dom_sf"/>
</dbReference>
<feature type="binding site" evidence="5">
    <location>
        <position position="51"/>
    </location>
    <ligand>
        <name>Mg(2+)</name>
        <dbReference type="ChEBI" id="CHEBI:18420"/>
    </ligand>
</feature>
<feature type="binding site" evidence="5">
    <location>
        <position position="71"/>
    </location>
    <ligand>
        <name>Mg(2+)</name>
        <dbReference type="ChEBI" id="CHEBI:18420"/>
    </ligand>
</feature>
<dbReference type="AlphaFoldDB" id="C4L7N4"/>
<keyword evidence="3 5" id="KW-0460">Magnesium</keyword>
<accession>C4L7N4</accession>
<dbReference type="EMBL" id="CP001616">
    <property type="protein sequence ID" value="ACQ93650.1"/>
    <property type="molecule type" value="Genomic_DNA"/>
</dbReference>
<dbReference type="RefSeq" id="WP_015879118.1">
    <property type="nucleotide sequence ID" value="NC_012691.1"/>
</dbReference>
<comment type="cofactor">
    <cofactor evidence="5">
        <name>Mg(2+)</name>
        <dbReference type="ChEBI" id="CHEBI:18420"/>
    </cofactor>
    <text evidence="5">Binds 1 Mg(2+) ion per subunit.</text>
</comment>
<protein>
    <submittedName>
        <fullName evidence="8">NUDIX hydrolase</fullName>
    </submittedName>
</protein>
<evidence type="ECO:0000313" key="8">
    <source>
        <dbReference type="EMBL" id="ACQ93650.1"/>
    </source>
</evidence>
<dbReference type="GO" id="GO:0008727">
    <property type="term" value="F:GDP-mannose mannosyl hydrolase activity"/>
    <property type="evidence" value="ECO:0007669"/>
    <property type="project" value="InterPro"/>
</dbReference>
<dbReference type="SUPFAM" id="SSF55811">
    <property type="entry name" value="Nudix"/>
    <property type="match status" value="1"/>
</dbReference>
<gene>
    <name evidence="8" type="ordered locus">Tola_2051</name>
</gene>
<evidence type="ECO:0000259" key="7">
    <source>
        <dbReference type="PROSITE" id="PS51462"/>
    </source>
</evidence>
<keyword evidence="1 5" id="KW-0479">Metal-binding</keyword>
<dbReference type="PROSITE" id="PS00893">
    <property type="entry name" value="NUDIX_BOX"/>
    <property type="match status" value="1"/>
</dbReference>
<dbReference type="GO" id="GO:0046872">
    <property type="term" value="F:metal ion binding"/>
    <property type="evidence" value="ECO:0007669"/>
    <property type="project" value="UniProtKB-KW"/>
</dbReference>
<reference evidence="8 9" key="2">
    <citation type="journal article" date="2011" name="Stand. Genomic Sci.">
        <title>Complete genome sequence of Tolumonas auensis type strain (TA 4).</title>
        <authorList>
            <person name="Chertkov O."/>
            <person name="Copeland A."/>
            <person name="Lucas S."/>
            <person name="Lapidus A."/>
            <person name="Berry K.W."/>
            <person name="Detter J.C."/>
            <person name="Del Rio T.G."/>
            <person name="Hammon N."/>
            <person name="Dalin E."/>
            <person name="Tice H."/>
            <person name="Pitluck S."/>
            <person name="Richardson P."/>
            <person name="Bruce D."/>
            <person name="Goodwin L."/>
            <person name="Han C."/>
            <person name="Tapia R."/>
            <person name="Saunders E."/>
            <person name="Schmutz J."/>
            <person name="Brettin T."/>
            <person name="Larimer F."/>
            <person name="Land M."/>
            <person name="Hauser L."/>
            <person name="Spring S."/>
            <person name="Rohde M."/>
            <person name="Kyrpides N.C."/>
            <person name="Ivanova N."/>
            <person name="Goker M."/>
            <person name="Beller H.R."/>
            <person name="Klenk H.P."/>
            <person name="Woyke T."/>
        </authorList>
    </citation>
    <scope>NUCLEOTIDE SEQUENCE [LARGE SCALE GENOMIC DNA]</scope>
    <source>
        <strain evidence="9">DSM 9187 / TA4</strain>
    </source>
</reference>
<sequence length="155" mass="17863">MTQRLDTELFKSVVANTPLISVDLIVRNPQGQILLGQRVNRPAQGYWFVPGGRVRKDELLANAFTRLVNEELGLISCNMQNALFLGPFEHFYADNFSGDDFSTHYVVLGYQLDIDALPAQLPHEQHHSYRWFPVDELLNSSDVHFHTKQYFQNNK</sequence>
<dbReference type="CDD" id="cd03430">
    <property type="entry name" value="NUDIX_GDPMH_NudD"/>
    <property type="match status" value="1"/>
</dbReference>
<dbReference type="STRING" id="595494.Tola_2051"/>
<dbReference type="PANTHER" id="PTHR43046">
    <property type="entry name" value="GDP-MANNOSE MANNOSYL HYDROLASE"/>
    <property type="match status" value="1"/>
</dbReference>
<dbReference type="InterPro" id="IPR033715">
    <property type="entry name" value="GDPMH"/>
</dbReference>
<dbReference type="eggNOG" id="COG1051">
    <property type="taxonomic scope" value="Bacteria"/>
</dbReference>
<dbReference type="InterPro" id="IPR020084">
    <property type="entry name" value="NUDIX_hydrolase_CS"/>
</dbReference>
<reference evidence="9" key="1">
    <citation type="submission" date="2009-05" db="EMBL/GenBank/DDBJ databases">
        <title>Complete sequence of Tolumonas auensis DSM 9187.</title>
        <authorList>
            <consortium name="US DOE Joint Genome Institute"/>
            <person name="Lucas S."/>
            <person name="Copeland A."/>
            <person name="Lapidus A."/>
            <person name="Glavina del Rio T."/>
            <person name="Tice H."/>
            <person name="Bruce D."/>
            <person name="Goodwin L."/>
            <person name="Pitluck S."/>
            <person name="Chertkov O."/>
            <person name="Brettin T."/>
            <person name="Detter J.C."/>
            <person name="Han C."/>
            <person name="Larimer F."/>
            <person name="Land M."/>
            <person name="Hauser L."/>
            <person name="Kyrpides N."/>
            <person name="Mikhailova N."/>
            <person name="Spring S."/>
            <person name="Beller H."/>
        </authorList>
    </citation>
    <scope>NUCLEOTIDE SEQUENCE [LARGE SCALE GENOMIC DNA]</scope>
    <source>
        <strain evidence="9">DSM 9187 / TA4</strain>
    </source>
</reference>
<dbReference type="NCBIfam" id="NF011963">
    <property type="entry name" value="PRK15434.1"/>
    <property type="match status" value="1"/>
</dbReference>
<feature type="binding site" evidence="5">
    <location>
        <position position="125"/>
    </location>
    <ligand>
        <name>Mg(2+)</name>
        <dbReference type="ChEBI" id="CHEBI:18420"/>
    </ligand>
</feature>
<evidence type="ECO:0000256" key="3">
    <source>
        <dbReference type="ARBA" id="ARBA00022842"/>
    </source>
</evidence>
<dbReference type="PIRSF" id="PIRSF037599">
    <property type="entry name" value="GDPMH"/>
    <property type="match status" value="1"/>
</dbReference>
<dbReference type="PROSITE" id="PS51462">
    <property type="entry name" value="NUDIX"/>
    <property type="match status" value="1"/>
</dbReference>
<dbReference type="PANTHER" id="PTHR43046:SF12">
    <property type="entry name" value="GDP-MANNOSE MANNOSYL HYDROLASE"/>
    <property type="match status" value="1"/>
</dbReference>
<dbReference type="KEGG" id="tau:Tola_2051"/>
<evidence type="ECO:0000256" key="6">
    <source>
        <dbReference type="PIRSR" id="PIRSR037599-4"/>
    </source>
</evidence>
<evidence type="ECO:0000256" key="2">
    <source>
        <dbReference type="ARBA" id="ARBA00022801"/>
    </source>
</evidence>
<feature type="short sequence motif" description="Nudix box" evidence="6">
    <location>
        <begin position="52"/>
        <end position="73"/>
    </location>
</feature>
<evidence type="ECO:0000256" key="5">
    <source>
        <dbReference type="PIRSR" id="PIRSR037599-3"/>
    </source>
</evidence>
<organism evidence="8 9">
    <name type="scientific">Tolumonas auensis (strain DSM 9187 / NBRC 110442 / TA 4)</name>
    <dbReference type="NCBI Taxonomy" id="595494"/>
    <lineage>
        <taxon>Bacteria</taxon>
        <taxon>Pseudomonadati</taxon>
        <taxon>Pseudomonadota</taxon>
        <taxon>Gammaproteobacteria</taxon>
        <taxon>Aeromonadales</taxon>
        <taxon>Aeromonadaceae</taxon>
        <taxon>Tolumonas</taxon>
    </lineage>
</organism>
<dbReference type="HOGENOM" id="CLU_037162_12_0_6"/>
<proteinExistence type="predicted"/>
<evidence type="ECO:0000256" key="4">
    <source>
        <dbReference type="PIRSR" id="PIRSR037599-1"/>
    </source>
</evidence>
<dbReference type="InterPro" id="IPR000086">
    <property type="entry name" value="NUDIX_hydrolase_dom"/>
</dbReference>
<dbReference type="Gene3D" id="3.90.79.10">
    <property type="entry name" value="Nucleoside Triphosphate Pyrophosphohydrolase"/>
    <property type="match status" value="1"/>
</dbReference>
<dbReference type="Pfam" id="PF00293">
    <property type="entry name" value="NUDIX"/>
    <property type="match status" value="1"/>
</dbReference>
<feature type="site" description="Critical for catalysis" evidence="4">
    <location>
        <position position="126"/>
    </location>
</feature>
<keyword evidence="9" id="KW-1185">Reference proteome</keyword>
<feature type="domain" description="Nudix hydrolase" evidence="7">
    <location>
        <begin position="15"/>
        <end position="155"/>
    </location>
</feature>
<dbReference type="Proteomes" id="UP000009073">
    <property type="component" value="Chromosome"/>
</dbReference>